<gene>
    <name evidence="10" type="ORF">LSAT_V11C200054080</name>
</gene>
<dbReference type="Proteomes" id="UP000235145">
    <property type="component" value="Unassembled WGS sequence"/>
</dbReference>
<keyword evidence="3" id="KW-0808">Transferase</keyword>
<dbReference type="Gene3D" id="1.10.510.10">
    <property type="entry name" value="Transferase(Phosphotransferase) domain 1"/>
    <property type="match status" value="2"/>
</dbReference>
<dbReference type="SMART" id="SM00220">
    <property type="entry name" value="S_TKc"/>
    <property type="match status" value="1"/>
</dbReference>
<evidence type="ECO:0000256" key="2">
    <source>
        <dbReference type="ARBA" id="ARBA00022527"/>
    </source>
</evidence>
<protein>
    <recommendedName>
        <fullName evidence="12">Jacalin-type lectin domain-containing protein</fullName>
    </recommendedName>
</protein>
<dbReference type="InterPro" id="IPR001229">
    <property type="entry name" value="Jacalin-like_lectin_dom"/>
</dbReference>
<sequence length="431" mass="48626">MEIAQHLKIPLEEIIVATKNFDKQNFIAKGGFGSVYKGELSLFGRLIEVAVKRLDPQSDQGKREFMTEISILSRYKHENLVSLLGFCEEGDEKILVYEHESRGSLDNYIQNPDLTWMQRLKISIGAARGINYLHDEVGQQHRVIHRDIKSGNILLNNEWEAKVSDFGLSKIAPAHIQHTFVITAYGKGSESLDVLAKSKYIDNKLDEIIIPELRKQMKLSSLNTFSAIAYQCLKPDRSERPTMAHIVEELEKAYRIQVSLKTAEVIRVGYWGNTSNGGSQNCWDFILEKDHKLKKITIDHGDHIYSLTFTTESKGILYTSEKAGGRNGGGTVSEKFEENEELTGIKGTIRVLTSGHTTISSLTFITNDTKRGPFGRKTDTPFYILWEKGKFGGFYGLAHNIIDGIGVYMKSSYDGFTRVGKWGMKSQGRSR</sequence>
<dbReference type="Gene3D" id="3.30.200.20">
    <property type="entry name" value="Phosphorylase Kinase, domain 1"/>
    <property type="match status" value="1"/>
</dbReference>
<dbReference type="PANTHER" id="PTHR27003">
    <property type="entry name" value="OS07G0166700 PROTEIN"/>
    <property type="match status" value="1"/>
</dbReference>
<dbReference type="GO" id="GO:0030246">
    <property type="term" value="F:carbohydrate binding"/>
    <property type="evidence" value="ECO:0007669"/>
    <property type="project" value="UniProtKB-KW"/>
</dbReference>
<organism evidence="10 11">
    <name type="scientific">Lactuca sativa</name>
    <name type="common">Garden lettuce</name>
    <dbReference type="NCBI Taxonomy" id="4236"/>
    <lineage>
        <taxon>Eukaryota</taxon>
        <taxon>Viridiplantae</taxon>
        <taxon>Streptophyta</taxon>
        <taxon>Embryophyta</taxon>
        <taxon>Tracheophyta</taxon>
        <taxon>Spermatophyta</taxon>
        <taxon>Magnoliopsida</taxon>
        <taxon>eudicotyledons</taxon>
        <taxon>Gunneridae</taxon>
        <taxon>Pentapetalae</taxon>
        <taxon>asterids</taxon>
        <taxon>campanulids</taxon>
        <taxon>Asterales</taxon>
        <taxon>Asteraceae</taxon>
        <taxon>Cichorioideae</taxon>
        <taxon>Cichorieae</taxon>
        <taxon>Lactucinae</taxon>
        <taxon>Lactuca</taxon>
    </lineage>
</organism>
<evidence type="ECO:0000259" key="8">
    <source>
        <dbReference type="PROSITE" id="PS50011"/>
    </source>
</evidence>
<evidence type="ECO:0000313" key="11">
    <source>
        <dbReference type="Proteomes" id="UP000235145"/>
    </source>
</evidence>
<dbReference type="InterPro" id="IPR001245">
    <property type="entry name" value="Ser-Thr/Tyr_kinase_cat_dom"/>
</dbReference>
<dbReference type="GO" id="GO:0005524">
    <property type="term" value="F:ATP binding"/>
    <property type="evidence" value="ECO:0007669"/>
    <property type="project" value="UniProtKB-KW"/>
</dbReference>
<dbReference type="InterPro" id="IPR011009">
    <property type="entry name" value="Kinase-like_dom_sf"/>
</dbReference>
<dbReference type="PROSITE" id="PS00108">
    <property type="entry name" value="PROTEIN_KINASE_ST"/>
    <property type="match status" value="1"/>
</dbReference>
<keyword evidence="6" id="KW-0418">Kinase</keyword>
<dbReference type="EMBL" id="NBSK02000002">
    <property type="protein sequence ID" value="KAJ0220308.1"/>
    <property type="molecule type" value="Genomic_DNA"/>
</dbReference>
<keyword evidence="11" id="KW-1185">Reference proteome</keyword>
<evidence type="ECO:0000256" key="1">
    <source>
        <dbReference type="ARBA" id="ARBA00006568"/>
    </source>
</evidence>
<dbReference type="GO" id="GO:0004672">
    <property type="term" value="F:protein kinase activity"/>
    <property type="evidence" value="ECO:0000318"/>
    <property type="project" value="GO_Central"/>
</dbReference>
<keyword evidence="7" id="KW-0067">ATP-binding</keyword>
<dbReference type="InterPro" id="IPR036404">
    <property type="entry name" value="Jacalin-like_lectin_dom_sf"/>
</dbReference>
<feature type="domain" description="Jacalin-type lectin" evidence="9">
    <location>
        <begin position="265"/>
        <end position="411"/>
    </location>
</feature>
<keyword evidence="5" id="KW-0547">Nucleotide-binding</keyword>
<evidence type="ECO:0000256" key="5">
    <source>
        <dbReference type="ARBA" id="ARBA00022741"/>
    </source>
</evidence>
<dbReference type="PROSITE" id="PS51752">
    <property type="entry name" value="JACALIN_LECTIN"/>
    <property type="match status" value="1"/>
</dbReference>
<dbReference type="GO" id="GO:0004674">
    <property type="term" value="F:protein serine/threonine kinase activity"/>
    <property type="evidence" value="ECO:0007669"/>
    <property type="project" value="UniProtKB-KW"/>
</dbReference>
<accession>A0A9R1WAN4</accession>
<dbReference type="InterPro" id="IPR008271">
    <property type="entry name" value="Ser/Thr_kinase_AS"/>
</dbReference>
<keyword evidence="2" id="KW-0723">Serine/threonine-protein kinase</keyword>
<evidence type="ECO:0008006" key="12">
    <source>
        <dbReference type="Google" id="ProtNLM"/>
    </source>
</evidence>
<dbReference type="SUPFAM" id="SSF51101">
    <property type="entry name" value="Mannose-binding lectins"/>
    <property type="match status" value="1"/>
</dbReference>
<dbReference type="InterPro" id="IPR045272">
    <property type="entry name" value="ANXUR1/2-like"/>
</dbReference>
<proteinExistence type="inferred from homology"/>
<keyword evidence="4" id="KW-0430">Lectin</keyword>
<comment type="similarity">
    <text evidence="1">Belongs to the jacalin lectin family.</text>
</comment>
<dbReference type="PANTHER" id="PTHR27003:SF326">
    <property type="entry name" value="PROTEIN KINASE DOMAIN-CONTAINING PROTEIN"/>
    <property type="match status" value="1"/>
</dbReference>
<dbReference type="GO" id="GO:0005886">
    <property type="term" value="C:plasma membrane"/>
    <property type="evidence" value="ECO:0000318"/>
    <property type="project" value="GO_Central"/>
</dbReference>
<dbReference type="PROSITE" id="PS50011">
    <property type="entry name" value="PROTEIN_KINASE_DOM"/>
    <property type="match status" value="1"/>
</dbReference>
<evidence type="ECO:0000256" key="7">
    <source>
        <dbReference type="ARBA" id="ARBA00022840"/>
    </source>
</evidence>
<evidence type="ECO:0000259" key="9">
    <source>
        <dbReference type="PROSITE" id="PS51752"/>
    </source>
</evidence>
<evidence type="ECO:0000313" key="10">
    <source>
        <dbReference type="EMBL" id="KAJ0220308.1"/>
    </source>
</evidence>
<dbReference type="SMART" id="SM00915">
    <property type="entry name" value="Jacalin"/>
    <property type="match status" value="1"/>
</dbReference>
<dbReference type="Pfam" id="PF01419">
    <property type="entry name" value="Jacalin"/>
    <property type="match status" value="1"/>
</dbReference>
<feature type="domain" description="Protein kinase" evidence="8">
    <location>
        <begin position="21"/>
        <end position="383"/>
    </location>
</feature>
<dbReference type="AlphaFoldDB" id="A0A9R1WAN4"/>
<dbReference type="Pfam" id="PF07714">
    <property type="entry name" value="PK_Tyr_Ser-Thr"/>
    <property type="match status" value="1"/>
</dbReference>
<evidence type="ECO:0000256" key="3">
    <source>
        <dbReference type="ARBA" id="ARBA00022679"/>
    </source>
</evidence>
<evidence type="ECO:0000256" key="6">
    <source>
        <dbReference type="ARBA" id="ARBA00022777"/>
    </source>
</evidence>
<dbReference type="GO" id="GO:0004714">
    <property type="term" value="F:transmembrane receptor protein tyrosine kinase activity"/>
    <property type="evidence" value="ECO:0007669"/>
    <property type="project" value="InterPro"/>
</dbReference>
<dbReference type="FunFam" id="3.30.200.20:FF:000039">
    <property type="entry name" value="receptor-like protein kinase FERONIA"/>
    <property type="match status" value="1"/>
</dbReference>
<name>A0A9R1WAN4_LACSA</name>
<dbReference type="InterPro" id="IPR000719">
    <property type="entry name" value="Prot_kinase_dom"/>
</dbReference>
<reference evidence="10 11" key="1">
    <citation type="journal article" date="2017" name="Nat. Commun.">
        <title>Genome assembly with in vitro proximity ligation data and whole-genome triplication in lettuce.</title>
        <authorList>
            <person name="Reyes-Chin-Wo S."/>
            <person name="Wang Z."/>
            <person name="Yang X."/>
            <person name="Kozik A."/>
            <person name="Arikit S."/>
            <person name="Song C."/>
            <person name="Xia L."/>
            <person name="Froenicke L."/>
            <person name="Lavelle D.O."/>
            <person name="Truco M.J."/>
            <person name="Xia R."/>
            <person name="Zhu S."/>
            <person name="Xu C."/>
            <person name="Xu H."/>
            <person name="Xu X."/>
            <person name="Cox K."/>
            <person name="Korf I."/>
            <person name="Meyers B.C."/>
            <person name="Michelmore R.W."/>
        </authorList>
    </citation>
    <scope>NUCLEOTIDE SEQUENCE [LARGE SCALE GENOMIC DNA]</scope>
    <source>
        <strain evidence="11">cv. Salinas</strain>
        <tissue evidence="10">Seedlings</tissue>
    </source>
</reference>
<dbReference type="Gene3D" id="2.100.10.30">
    <property type="entry name" value="Jacalin-like lectin domain"/>
    <property type="match status" value="1"/>
</dbReference>
<comment type="caution">
    <text evidence="10">The sequence shown here is derived from an EMBL/GenBank/DDBJ whole genome shotgun (WGS) entry which is preliminary data.</text>
</comment>
<evidence type="ECO:0000256" key="4">
    <source>
        <dbReference type="ARBA" id="ARBA00022734"/>
    </source>
</evidence>
<dbReference type="SUPFAM" id="SSF56112">
    <property type="entry name" value="Protein kinase-like (PK-like)"/>
    <property type="match status" value="1"/>
</dbReference>